<accession>H2ZHE1</accession>
<dbReference type="SUPFAM" id="SSF54236">
    <property type="entry name" value="Ubiquitin-like"/>
    <property type="match status" value="1"/>
</dbReference>
<proteinExistence type="predicted"/>
<evidence type="ECO:0000259" key="5">
    <source>
        <dbReference type="PROSITE" id="PS50030"/>
    </source>
</evidence>
<evidence type="ECO:0000256" key="2">
    <source>
        <dbReference type="ARBA" id="ARBA00022490"/>
    </source>
</evidence>
<organism evidence="7 8">
    <name type="scientific">Ciona savignyi</name>
    <name type="common">Pacific transparent sea squirt</name>
    <dbReference type="NCBI Taxonomy" id="51511"/>
    <lineage>
        <taxon>Eukaryota</taxon>
        <taxon>Metazoa</taxon>
        <taxon>Chordata</taxon>
        <taxon>Tunicata</taxon>
        <taxon>Ascidiacea</taxon>
        <taxon>Phlebobranchia</taxon>
        <taxon>Cionidae</taxon>
        <taxon>Ciona</taxon>
    </lineage>
</organism>
<dbReference type="GO" id="GO:1903094">
    <property type="term" value="P:negative regulation of protein K48-linked deubiquitination"/>
    <property type="evidence" value="ECO:0007669"/>
    <property type="project" value="TreeGrafter"/>
</dbReference>
<dbReference type="AlphaFoldDB" id="H2ZHE1"/>
<dbReference type="GeneTree" id="ENSGT00940000156457"/>
<name>H2ZHE1_CIOSA</name>
<feature type="compositionally biased region" description="Basic and acidic residues" evidence="4">
    <location>
        <begin position="91"/>
        <end position="134"/>
    </location>
</feature>
<dbReference type="CDD" id="cd14302">
    <property type="entry name" value="UBA_UBXN1"/>
    <property type="match status" value="1"/>
</dbReference>
<dbReference type="InterPro" id="IPR041923">
    <property type="entry name" value="UBA_UBXN1"/>
</dbReference>
<dbReference type="InParanoid" id="H2ZHE1"/>
<evidence type="ECO:0000259" key="6">
    <source>
        <dbReference type="PROSITE" id="PS50033"/>
    </source>
</evidence>
<dbReference type="HOGENOM" id="CLU_047594_1_0_1"/>
<evidence type="ECO:0000313" key="8">
    <source>
        <dbReference type="Proteomes" id="UP000007875"/>
    </source>
</evidence>
<dbReference type="InterPro" id="IPR029071">
    <property type="entry name" value="Ubiquitin-like_domsf"/>
</dbReference>
<keyword evidence="3" id="KW-0175">Coiled coil</keyword>
<dbReference type="GO" id="GO:0032435">
    <property type="term" value="P:negative regulation of proteasomal ubiquitin-dependent protein catabolic process"/>
    <property type="evidence" value="ECO:0007669"/>
    <property type="project" value="TreeGrafter"/>
</dbReference>
<evidence type="ECO:0008006" key="9">
    <source>
        <dbReference type="Google" id="ProtNLM"/>
    </source>
</evidence>
<evidence type="ECO:0000313" key="7">
    <source>
        <dbReference type="Ensembl" id="ENSCSAVP00000017007.1"/>
    </source>
</evidence>
<dbReference type="PANTHER" id="PTHR46340">
    <property type="entry name" value="UBX DOMAIN-CONTAINING PROTEIN 1"/>
    <property type="match status" value="1"/>
</dbReference>
<dbReference type="eggNOG" id="KOG2689">
    <property type="taxonomic scope" value="Eukaryota"/>
</dbReference>
<reference evidence="7" key="3">
    <citation type="submission" date="2025-09" db="UniProtKB">
        <authorList>
            <consortium name="Ensembl"/>
        </authorList>
    </citation>
    <scope>IDENTIFICATION</scope>
</reference>
<dbReference type="GO" id="GO:0005634">
    <property type="term" value="C:nucleus"/>
    <property type="evidence" value="ECO:0007669"/>
    <property type="project" value="TreeGrafter"/>
</dbReference>
<dbReference type="Ensembl" id="ENSCSAVT00000017190.1">
    <property type="protein sequence ID" value="ENSCSAVP00000017007.1"/>
    <property type="gene ID" value="ENSCSAVG00000010004.1"/>
</dbReference>
<keyword evidence="2" id="KW-0963">Cytoplasm</keyword>
<evidence type="ECO:0000256" key="3">
    <source>
        <dbReference type="ARBA" id="ARBA00023054"/>
    </source>
</evidence>
<dbReference type="InterPro" id="IPR015940">
    <property type="entry name" value="UBA"/>
</dbReference>
<dbReference type="GO" id="GO:0031397">
    <property type="term" value="P:negative regulation of protein ubiquitination"/>
    <property type="evidence" value="ECO:0007669"/>
    <property type="project" value="TreeGrafter"/>
</dbReference>
<dbReference type="SMART" id="SM00166">
    <property type="entry name" value="UBX"/>
    <property type="match status" value="1"/>
</dbReference>
<dbReference type="InterPro" id="IPR001012">
    <property type="entry name" value="UBX_dom"/>
</dbReference>
<dbReference type="FunCoup" id="H2ZHE1">
    <property type="interactions" value="437"/>
</dbReference>
<dbReference type="Proteomes" id="UP000007875">
    <property type="component" value="Unassembled WGS sequence"/>
</dbReference>
<dbReference type="PROSITE" id="PS50030">
    <property type="entry name" value="UBA"/>
    <property type="match status" value="1"/>
</dbReference>
<dbReference type="OMA" id="AQHFPRK"/>
<dbReference type="STRING" id="51511.ENSCSAVP00000017007"/>
<comment type="subcellular location">
    <subcellularLocation>
        <location evidence="1">Cytoplasm</location>
    </subcellularLocation>
</comment>
<dbReference type="Gene3D" id="3.10.20.90">
    <property type="entry name" value="Phosphatidylinositol 3-kinase Catalytic Subunit, Chain A, domain 1"/>
    <property type="match status" value="1"/>
</dbReference>
<dbReference type="GO" id="GO:0036435">
    <property type="term" value="F:K48-linked polyubiquitin modification-dependent protein binding"/>
    <property type="evidence" value="ECO:0007669"/>
    <property type="project" value="TreeGrafter"/>
</dbReference>
<protein>
    <recommendedName>
        <fullName evidence="9">UBX domain-containing protein</fullName>
    </recommendedName>
</protein>
<dbReference type="SUPFAM" id="SSF46934">
    <property type="entry name" value="UBA-like"/>
    <property type="match status" value="1"/>
</dbReference>
<reference evidence="7" key="2">
    <citation type="submission" date="2025-08" db="UniProtKB">
        <authorList>
            <consortium name="Ensembl"/>
        </authorList>
    </citation>
    <scope>IDENTIFICATION</scope>
</reference>
<feature type="region of interest" description="Disordered" evidence="4">
    <location>
        <begin position="155"/>
        <end position="192"/>
    </location>
</feature>
<sequence>MSSQSGVDTLVEMGFLRNRAEKAWLKMGDRGVQAAMEWLLEHNDDPDIDEPYQPPQGYRLDSKSNPAAAEEPPAERESSQGDLAAETKQVLTEEEKAEKLRKIQEKIKQRRQEQEAEDKKRQIEAEIQRRKSGQDINKIKADIQWKEAQRQAEIRRREKLDDHKARQRVKEQIARDRADKKAREEREKEEKRLGASLPIATTSATTATSPVKKEHTHARLQLRLPNGSALVQQFSAKEPLAAVKLFIEINRKDGNTGPFDLITAFPKRHFSDEEMNMSLQSLDLTPSAVLTVVNKLQQ</sequence>
<dbReference type="PANTHER" id="PTHR46340:SF1">
    <property type="entry name" value="UBX DOMAIN-CONTAINING PROTEIN 1"/>
    <property type="match status" value="1"/>
</dbReference>
<feature type="domain" description="UBA" evidence="5">
    <location>
        <begin position="1"/>
        <end position="42"/>
    </location>
</feature>
<dbReference type="GO" id="GO:0005737">
    <property type="term" value="C:cytoplasm"/>
    <property type="evidence" value="ECO:0007669"/>
    <property type="project" value="UniProtKB-SubCell"/>
</dbReference>
<dbReference type="PROSITE" id="PS50033">
    <property type="entry name" value="UBX"/>
    <property type="match status" value="1"/>
</dbReference>
<evidence type="ECO:0000256" key="4">
    <source>
        <dbReference type="SAM" id="MobiDB-lite"/>
    </source>
</evidence>
<feature type="region of interest" description="Disordered" evidence="4">
    <location>
        <begin position="42"/>
        <end position="134"/>
    </location>
</feature>
<dbReference type="Gene3D" id="1.10.8.10">
    <property type="entry name" value="DNA helicase RuvA subunit, C-terminal domain"/>
    <property type="match status" value="1"/>
</dbReference>
<dbReference type="Pfam" id="PF00789">
    <property type="entry name" value="UBX"/>
    <property type="match status" value="1"/>
</dbReference>
<reference evidence="8" key="1">
    <citation type="submission" date="2003-08" db="EMBL/GenBank/DDBJ databases">
        <authorList>
            <person name="Birren B."/>
            <person name="Nusbaum C."/>
            <person name="Abebe A."/>
            <person name="Abouelleil A."/>
            <person name="Adekoya E."/>
            <person name="Ait-zahra M."/>
            <person name="Allen N."/>
            <person name="Allen T."/>
            <person name="An P."/>
            <person name="Anderson M."/>
            <person name="Anderson S."/>
            <person name="Arachchi H."/>
            <person name="Armbruster J."/>
            <person name="Bachantsang P."/>
            <person name="Baldwin J."/>
            <person name="Barry A."/>
            <person name="Bayul T."/>
            <person name="Blitshsteyn B."/>
            <person name="Bloom T."/>
            <person name="Blye J."/>
            <person name="Boguslavskiy L."/>
            <person name="Borowsky M."/>
            <person name="Boukhgalter B."/>
            <person name="Brunache A."/>
            <person name="Butler J."/>
            <person name="Calixte N."/>
            <person name="Calvo S."/>
            <person name="Camarata J."/>
            <person name="Campo K."/>
            <person name="Chang J."/>
            <person name="Cheshatsang Y."/>
            <person name="Citroen M."/>
            <person name="Collymore A."/>
            <person name="Considine T."/>
            <person name="Cook A."/>
            <person name="Cooke P."/>
            <person name="Corum B."/>
            <person name="Cuomo C."/>
            <person name="David R."/>
            <person name="Dawoe T."/>
            <person name="Degray S."/>
            <person name="Dodge S."/>
            <person name="Dooley K."/>
            <person name="Dorje P."/>
            <person name="Dorjee K."/>
            <person name="Dorris L."/>
            <person name="Duffey N."/>
            <person name="Dupes A."/>
            <person name="Elkins T."/>
            <person name="Engels R."/>
            <person name="Erickson J."/>
            <person name="Farina A."/>
            <person name="Faro S."/>
            <person name="Ferreira P."/>
            <person name="Fischer H."/>
            <person name="Fitzgerald M."/>
            <person name="Foley K."/>
            <person name="Gage D."/>
            <person name="Galagan J."/>
            <person name="Gearin G."/>
            <person name="Gnerre S."/>
            <person name="Gnirke A."/>
            <person name="Goyette A."/>
            <person name="Graham J."/>
            <person name="Grandbois E."/>
            <person name="Gyaltsen K."/>
            <person name="Hafez N."/>
            <person name="Hagopian D."/>
            <person name="Hagos B."/>
            <person name="Hall J."/>
            <person name="Hatcher B."/>
            <person name="Heller A."/>
            <person name="Higgins H."/>
            <person name="Honan T."/>
            <person name="Horn A."/>
            <person name="Houde N."/>
            <person name="Hughes L."/>
            <person name="Hulme W."/>
            <person name="Husby E."/>
            <person name="Iliev I."/>
            <person name="Jaffe D."/>
            <person name="Jones C."/>
            <person name="Kamal M."/>
            <person name="Kamat A."/>
            <person name="Kamvysselis M."/>
            <person name="Karlsson E."/>
            <person name="Kells C."/>
            <person name="Kieu A."/>
            <person name="Kisner P."/>
            <person name="Kodira C."/>
            <person name="Kulbokas E."/>
            <person name="Labutti K."/>
            <person name="Lama D."/>
            <person name="Landers T."/>
            <person name="Leger J."/>
            <person name="Levine S."/>
            <person name="Lewis D."/>
            <person name="Lewis T."/>
            <person name="Lindblad-toh K."/>
            <person name="Liu X."/>
            <person name="Lokyitsang T."/>
            <person name="Lokyitsang Y."/>
            <person name="Lucien O."/>
            <person name="Lui A."/>
            <person name="Ma L.J."/>
            <person name="Mabbitt R."/>
            <person name="Macdonald J."/>
            <person name="Maclean C."/>
            <person name="Major J."/>
            <person name="Manning J."/>
            <person name="Marabella R."/>
            <person name="Maru K."/>
            <person name="Matthews C."/>
            <person name="Mauceli E."/>
            <person name="Mccarthy M."/>
            <person name="Mcdonough S."/>
            <person name="Mcghee T."/>
            <person name="Meldrim J."/>
            <person name="Meneus L."/>
            <person name="Mesirov J."/>
            <person name="Mihalev A."/>
            <person name="Mihova T."/>
            <person name="Mikkelsen T."/>
            <person name="Mlenga V."/>
            <person name="Moru K."/>
            <person name="Mozes J."/>
            <person name="Mulrain L."/>
            <person name="Munson G."/>
            <person name="Naylor J."/>
            <person name="Newes C."/>
            <person name="Nguyen C."/>
            <person name="Nguyen N."/>
            <person name="Nguyen T."/>
            <person name="Nicol R."/>
            <person name="Nielsen C."/>
            <person name="Nizzari M."/>
            <person name="Norbu C."/>
            <person name="Norbu N."/>
            <person name="O'donnell P."/>
            <person name="Okoawo O."/>
            <person name="O'leary S."/>
            <person name="Omotosho B."/>
            <person name="O'neill K."/>
            <person name="Osman S."/>
            <person name="Parker S."/>
            <person name="Perrin D."/>
            <person name="Phunkhang P."/>
            <person name="Piqani B."/>
            <person name="Purcell S."/>
            <person name="Rachupka T."/>
            <person name="Ramasamy U."/>
            <person name="Rameau R."/>
            <person name="Ray V."/>
            <person name="Raymond C."/>
            <person name="Retta R."/>
            <person name="Richardson S."/>
            <person name="Rise C."/>
            <person name="Rodriguez J."/>
            <person name="Rogers J."/>
            <person name="Rogov P."/>
            <person name="Rutman M."/>
            <person name="Schupbach R."/>
            <person name="Seaman C."/>
            <person name="Settipalli S."/>
            <person name="Sharpe T."/>
            <person name="Sheridan J."/>
            <person name="Sherpa N."/>
            <person name="Shi J."/>
            <person name="Smirnov S."/>
            <person name="Smith C."/>
            <person name="Sougnez C."/>
            <person name="Spencer B."/>
            <person name="Stalker J."/>
            <person name="Stange-thomann N."/>
            <person name="Stavropoulos S."/>
            <person name="Stetson K."/>
            <person name="Stone C."/>
            <person name="Stone S."/>
            <person name="Stubbs M."/>
            <person name="Talamas J."/>
            <person name="Tchuinga P."/>
            <person name="Tenzing P."/>
            <person name="Tesfaye S."/>
            <person name="Theodore J."/>
            <person name="Thoulutsang Y."/>
            <person name="Topham K."/>
            <person name="Towey S."/>
            <person name="Tsamla T."/>
            <person name="Tsomo N."/>
            <person name="Vallee D."/>
            <person name="Vassiliev H."/>
            <person name="Venkataraman V."/>
            <person name="Vinson J."/>
            <person name="Vo A."/>
            <person name="Wade C."/>
            <person name="Wang S."/>
            <person name="Wangchuk T."/>
            <person name="Wangdi T."/>
            <person name="Whittaker C."/>
            <person name="Wilkinson J."/>
            <person name="Wu Y."/>
            <person name="Wyman D."/>
            <person name="Yadav S."/>
            <person name="Yang S."/>
            <person name="Yang X."/>
            <person name="Yeager S."/>
            <person name="Yee E."/>
            <person name="Young G."/>
            <person name="Zainoun J."/>
            <person name="Zembeck L."/>
            <person name="Zimmer A."/>
            <person name="Zody M."/>
            <person name="Lander E."/>
        </authorList>
    </citation>
    <scope>NUCLEOTIDE SEQUENCE [LARGE SCALE GENOMIC DNA]</scope>
</reference>
<dbReference type="InterPro" id="IPR009060">
    <property type="entry name" value="UBA-like_sf"/>
</dbReference>
<feature type="domain" description="UBX" evidence="6">
    <location>
        <begin position="213"/>
        <end position="292"/>
    </location>
</feature>
<keyword evidence="8" id="KW-1185">Reference proteome</keyword>
<evidence type="ECO:0000256" key="1">
    <source>
        <dbReference type="ARBA" id="ARBA00004496"/>
    </source>
</evidence>
<dbReference type="Pfam" id="PF22562">
    <property type="entry name" value="UBA_7"/>
    <property type="match status" value="1"/>
</dbReference>